<comment type="similarity">
    <text evidence="1 3">Belongs to the short-chain dehydrogenases/reductases (SDR) family.</text>
</comment>
<reference evidence="5" key="2">
    <citation type="submission" date="2010-04" db="EMBL/GenBank/DDBJ databases">
        <authorList>
            <person name="Buell R."/>
            <person name="Hamilton J."/>
            <person name="Hostetler J."/>
        </authorList>
    </citation>
    <scope>NUCLEOTIDE SEQUENCE [LARGE SCALE GENOMIC DNA]</scope>
    <source>
        <strain evidence="5">DAOM:BR144</strain>
    </source>
</reference>
<dbReference type="Proteomes" id="UP000019132">
    <property type="component" value="Unassembled WGS sequence"/>
</dbReference>
<dbReference type="VEuPathDB" id="FungiDB:PYU1_G014750"/>
<proteinExistence type="inferred from homology"/>
<dbReference type="GO" id="GO:0016616">
    <property type="term" value="F:oxidoreductase activity, acting on the CH-OH group of donors, NAD or NADP as acceptor"/>
    <property type="evidence" value="ECO:0007669"/>
    <property type="project" value="TreeGrafter"/>
</dbReference>
<evidence type="ECO:0000313" key="4">
    <source>
        <dbReference type="EnsemblProtists" id="PYU1_T014781"/>
    </source>
</evidence>
<keyword evidence="5" id="KW-1185">Reference proteome</keyword>
<sequence>MKSLQHRVVVLTDGSSALSRYLALELARVGARIVLWAQEDNGDTTKARQIMDEVTSAHPRANIHVFDVDVASQQSIQQGAKNVRRELGRIDVLMNNTDFLHGSTLLASSGESIERGFALNAMATIWTTRAVLPQMLSENSGAIVNFGTSADALGAPKLVDYCTSKYAVMGFHEALRQELRHNKKTGIAMMLVCPTLIVQDGGAAQGESVSKAKLISSMWIRPQQGAKDIVRAMRRNKTRLVLPPDFGMLSGFLAALPDNFAAWVRDKFGLSKAMDHFVAPTAGRYAYASV</sequence>
<evidence type="ECO:0000256" key="1">
    <source>
        <dbReference type="ARBA" id="ARBA00006484"/>
    </source>
</evidence>
<dbReference type="EMBL" id="GL376579">
    <property type="status" value="NOT_ANNOTATED_CDS"/>
    <property type="molecule type" value="Genomic_DNA"/>
</dbReference>
<dbReference type="Pfam" id="PF00106">
    <property type="entry name" value="adh_short"/>
    <property type="match status" value="1"/>
</dbReference>
<evidence type="ECO:0000256" key="2">
    <source>
        <dbReference type="ARBA" id="ARBA00023002"/>
    </source>
</evidence>
<dbReference type="InterPro" id="IPR002347">
    <property type="entry name" value="SDR_fam"/>
</dbReference>
<dbReference type="InterPro" id="IPR036291">
    <property type="entry name" value="NAD(P)-bd_dom_sf"/>
</dbReference>
<evidence type="ECO:0000313" key="5">
    <source>
        <dbReference type="Proteomes" id="UP000019132"/>
    </source>
</evidence>
<dbReference type="EnsemblProtists" id="PYU1_T014781">
    <property type="protein sequence ID" value="PYU1_T014781"/>
    <property type="gene ID" value="PYU1_G014750"/>
</dbReference>
<dbReference type="STRING" id="431595.K3XC32"/>
<reference evidence="4" key="3">
    <citation type="submission" date="2015-02" db="UniProtKB">
        <authorList>
            <consortium name="EnsemblProtists"/>
        </authorList>
    </citation>
    <scope>IDENTIFICATION</scope>
    <source>
        <strain evidence="4">DAOM BR144</strain>
    </source>
</reference>
<dbReference type="PANTHER" id="PTHR24322">
    <property type="entry name" value="PKSB"/>
    <property type="match status" value="1"/>
</dbReference>
<dbReference type="PRINTS" id="PR00080">
    <property type="entry name" value="SDRFAMILY"/>
</dbReference>
<dbReference type="eggNOG" id="KOG1201">
    <property type="taxonomic scope" value="Eukaryota"/>
</dbReference>
<keyword evidence="2" id="KW-0560">Oxidoreductase</keyword>
<dbReference type="PRINTS" id="PR00081">
    <property type="entry name" value="GDHRDH"/>
</dbReference>
<dbReference type="HOGENOM" id="CLU_010194_2_5_1"/>
<dbReference type="InParanoid" id="K3XC32"/>
<reference evidence="5" key="1">
    <citation type="journal article" date="2010" name="Genome Biol.">
        <title>Genome sequence of the necrotrophic plant pathogen Pythium ultimum reveals original pathogenicity mechanisms and effector repertoire.</title>
        <authorList>
            <person name="Levesque C.A."/>
            <person name="Brouwer H."/>
            <person name="Cano L."/>
            <person name="Hamilton J.P."/>
            <person name="Holt C."/>
            <person name="Huitema E."/>
            <person name="Raffaele S."/>
            <person name="Robideau G.P."/>
            <person name="Thines M."/>
            <person name="Win J."/>
            <person name="Zerillo M.M."/>
            <person name="Beakes G.W."/>
            <person name="Boore J.L."/>
            <person name="Busam D."/>
            <person name="Dumas B."/>
            <person name="Ferriera S."/>
            <person name="Fuerstenberg S.I."/>
            <person name="Gachon C.M."/>
            <person name="Gaulin E."/>
            <person name="Govers F."/>
            <person name="Grenville-Briggs L."/>
            <person name="Horner N."/>
            <person name="Hostetler J."/>
            <person name="Jiang R.H."/>
            <person name="Johnson J."/>
            <person name="Krajaejun T."/>
            <person name="Lin H."/>
            <person name="Meijer H.J."/>
            <person name="Moore B."/>
            <person name="Morris P."/>
            <person name="Phuntmart V."/>
            <person name="Puiu D."/>
            <person name="Shetty J."/>
            <person name="Stajich J.E."/>
            <person name="Tripathy S."/>
            <person name="Wawra S."/>
            <person name="van West P."/>
            <person name="Whitty B.R."/>
            <person name="Coutinho P.M."/>
            <person name="Henrissat B."/>
            <person name="Martin F."/>
            <person name="Thomas P.D."/>
            <person name="Tyler B.M."/>
            <person name="De Vries R.P."/>
            <person name="Kamoun S."/>
            <person name="Yandell M."/>
            <person name="Tisserat N."/>
            <person name="Buell C.R."/>
        </authorList>
    </citation>
    <scope>NUCLEOTIDE SEQUENCE</scope>
    <source>
        <strain evidence="5">DAOM:BR144</strain>
    </source>
</reference>
<protein>
    <submittedName>
        <fullName evidence="4">Uncharacterized protein</fullName>
    </submittedName>
</protein>
<accession>K3XC32</accession>
<dbReference type="PANTHER" id="PTHR24322:SF736">
    <property type="entry name" value="RETINOL DEHYDROGENASE 10"/>
    <property type="match status" value="1"/>
</dbReference>
<dbReference type="Gene3D" id="3.40.50.720">
    <property type="entry name" value="NAD(P)-binding Rossmann-like Domain"/>
    <property type="match status" value="1"/>
</dbReference>
<dbReference type="AlphaFoldDB" id="K3XC32"/>
<name>K3XC32_GLOUD</name>
<evidence type="ECO:0000256" key="3">
    <source>
        <dbReference type="RuleBase" id="RU000363"/>
    </source>
</evidence>
<organism evidence="4 5">
    <name type="scientific">Globisporangium ultimum (strain ATCC 200006 / CBS 805.95 / DAOM BR144)</name>
    <name type="common">Pythium ultimum</name>
    <dbReference type="NCBI Taxonomy" id="431595"/>
    <lineage>
        <taxon>Eukaryota</taxon>
        <taxon>Sar</taxon>
        <taxon>Stramenopiles</taxon>
        <taxon>Oomycota</taxon>
        <taxon>Peronosporomycetes</taxon>
        <taxon>Pythiales</taxon>
        <taxon>Pythiaceae</taxon>
        <taxon>Globisporangium</taxon>
    </lineage>
</organism>
<dbReference type="SUPFAM" id="SSF51735">
    <property type="entry name" value="NAD(P)-binding Rossmann-fold domains"/>
    <property type="match status" value="1"/>
</dbReference>